<dbReference type="Proteomes" id="UP001500755">
    <property type="component" value="Unassembled WGS sequence"/>
</dbReference>
<reference evidence="1 2" key="1">
    <citation type="journal article" date="2019" name="Int. J. Syst. Evol. Microbiol.">
        <title>The Global Catalogue of Microorganisms (GCM) 10K type strain sequencing project: providing services to taxonomists for standard genome sequencing and annotation.</title>
        <authorList>
            <consortium name="The Broad Institute Genomics Platform"/>
            <consortium name="The Broad Institute Genome Sequencing Center for Infectious Disease"/>
            <person name="Wu L."/>
            <person name="Ma J."/>
        </authorList>
    </citation>
    <scope>NUCLEOTIDE SEQUENCE [LARGE SCALE GENOMIC DNA]</scope>
    <source>
        <strain evidence="1 2">JCM 14546</strain>
    </source>
</reference>
<evidence type="ECO:0008006" key="3">
    <source>
        <dbReference type="Google" id="ProtNLM"/>
    </source>
</evidence>
<dbReference type="PANTHER" id="PTHR41700">
    <property type="entry name" value="GCN5-RELATED N-ACETYLTRANSFERASE"/>
    <property type="match status" value="1"/>
</dbReference>
<dbReference type="InterPro" id="IPR016181">
    <property type="entry name" value="Acyl_CoA_acyltransferase"/>
</dbReference>
<proteinExistence type="predicted"/>
<sequence>MSNVDPRVLSLAEDELLAAQEAADVTVRELHDPHECADASLLLDEVWNVGQAGTTQMEASLLVALAHSGNYVGGAYCNKTGDLIGVTVGFFGEPLGKMMHSHIAGVSHDQVGRGTGAAMKLHQRLWCLNRGIHQMTWTFDPLIARNAYFNFHRLGTVCLEYIEDFYGQMRDGVNEGQGSDRMLVSWRLDRPARVEPIEAEEDEVFHALAVNPDGTPEIADVPRTAPLVAVRIPSDIETLRGENADLAARWRVALRDALTGLIADGWEIVSCARGGTYLLTHPEEEDVD</sequence>
<keyword evidence="2" id="KW-1185">Reference proteome</keyword>
<dbReference type="PANTHER" id="PTHR41700:SF1">
    <property type="entry name" value="N-ACETYLTRANSFERASE DOMAIN-CONTAINING PROTEIN"/>
    <property type="match status" value="1"/>
</dbReference>
<dbReference type="SUPFAM" id="SSF55729">
    <property type="entry name" value="Acyl-CoA N-acyltransferases (Nat)"/>
    <property type="match status" value="1"/>
</dbReference>
<comment type="caution">
    <text evidence="1">The sequence shown here is derived from an EMBL/GenBank/DDBJ whole genome shotgun (WGS) entry which is preliminary data.</text>
</comment>
<evidence type="ECO:0000313" key="2">
    <source>
        <dbReference type="Proteomes" id="UP001500755"/>
    </source>
</evidence>
<accession>A0ABN2T7R7</accession>
<dbReference type="InterPro" id="IPR038764">
    <property type="entry name" value="GNAT_N_AcTrfase_prd"/>
</dbReference>
<evidence type="ECO:0000313" key="1">
    <source>
        <dbReference type="EMBL" id="GAA2000548.1"/>
    </source>
</evidence>
<name>A0ABN2T7R7_9MICO</name>
<protein>
    <recommendedName>
        <fullName evidence="3">GNAT family N-acetyltransferase</fullName>
    </recommendedName>
</protein>
<dbReference type="RefSeq" id="WP_344306736.1">
    <property type="nucleotide sequence ID" value="NZ_BAAANO010000005.1"/>
</dbReference>
<dbReference type="EMBL" id="BAAANO010000005">
    <property type="protein sequence ID" value="GAA2000548.1"/>
    <property type="molecule type" value="Genomic_DNA"/>
</dbReference>
<organism evidence="1 2">
    <name type="scientific">Brevibacterium samyangense</name>
    <dbReference type="NCBI Taxonomy" id="366888"/>
    <lineage>
        <taxon>Bacteria</taxon>
        <taxon>Bacillati</taxon>
        <taxon>Actinomycetota</taxon>
        <taxon>Actinomycetes</taxon>
        <taxon>Micrococcales</taxon>
        <taxon>Brevibacteriaceae</taxon>
        <taxon>Brevibacterium</taxon>
    </lineage>
</organism>
<gene>
    <name evidence="1" type="ORF">GCM10009755_05430</name>
</gene>